<evidence type="ECO:0000313" key="9">
    <source>
        <dbReference type="EMBL" id="MFD0945445.1"/>
    </source>
</evidence>
<feature type="region of interest" description="Disordered" evidence="7">
    <location>
        <begin position="309"/>
        <end position="333"/>
    </location>
</feature>
<organism evidence="9 10">
    <name type="scientific">Sphingomonas canadensis</name>
    <dbReference type="NCBI Taxonomy" id="1219257"/>
    <lineage>
        <taxon>Bacteria</taxon>
        <taxon>Pseudomonadati</taxon>
        <taxon>Pseudomonadota</taxon>
        <taxon>Alphaproteobacteria</taxon>
        <taxon>Sphingomonadales</taxon>
        <taxon>Sphingomonadaceae</taxon>
        <taxon>Sphingomonas</taxon>
    </lineage>
</organism>
<dbReference type="CDD" id="cd01992">
    <property type="entry name" value="TilS_N"/>
    <property type="match status" value="1"/>
</dbReference>
<dbReference type="PANTHER" id="PTHR43033">
    <property type="entry name" value="TRNA(ILE)-LYSIDINE SYNTHASE-RELATED"/>
    <property type="match status" value="1"/>
</dbReference>
<dbReference type="NCBIfam" id="TIGR02432">
    <property type="entry name" value="lysidine_TilS_N"/>
    <property type="match status" value="1"/>
</dbReference>
<evidence type="ECO:0000256" key="3">
    <source>
        <dbReference type="ARBA" id="ARBA00022741"/>
    </source>
</evidence>
<comment type="function">
    <text evidence="6">Ligates lysine onto the cytidine present at position 34 of the AUA codon-specific tRNA(Ile) that contains the anticodon CAU, in an ATP-dependent manner. Cytidine is converted to lysidine, thus changing the amino acid specificity of the tRNA from methionine to isoleucine.</text>
</comment>
<keyword evidence="4 6" id="KW-0067">ATP-binding</keyword>
<name>A0ABW3H435_9SPHN</name>
<dbReference type="EC" id="6.3.4.19" evidence="6"/>
<comment type="catalytic activity">
    <reaction evidence="5 6">
        <text>cytidine(34) in tRNA(Ile2) + L-lysine + ATP = lysidine(34) in tRNA(Ile2) + AMP + diphosphate + H(+)</text>
        <dbReference type="Rhea" id="RHEA:43744"/>
        <dbReference type="Rhea" id="RHEA-COMP:10625"/>
        <dbReference type="Rhea" id="RHEA-COMP:10670"/>
        <dbReference type="ChEBI" id="CHEBI:15378"/>
        <dbReference type="ChEBI" id="CHEBI:30616"/>
        <dbReference type="ChEBI" id="CHEBI:32551"/>
        <dbReference type="ChEBI" id="CHEBI:33019"/>
        <dbReference type="ChEBI" id="CHEBI:82748"/>
        <dbReference type="ChEBI" id="CHEBI:83665"/>
        <dbReference type="ChEBI" id="CHEBI:456215"/>
        <dbReference type="EC" id="6.3.4.19"/>
    </reaction>
</comment>
<proteinExistence type="inferred from homology"/>
<dbReference type="GO" id="GO:0032267">
    <property type="term" value="F:tRNA(Ile)-lysidine synthase activity"/>
    <property type="evidence" value="ECO:0007669"/>
    <property type="project" value="UniProtKB-EC"/>
</dbReference>
<dbReference type="RefSeq" id="WP_264942314.1">
    <property type="nucleotide sequence ID" value="NZ_JAPDRA010000001.1"/>
</dbReference>
<comment type="domain">
    <text evidence="6">The N-terminal region contains the highly conserved SGGXDS motif, predicted to be a P-loop motif involved in ATP binding.</text>
</comment>
<dbReference type="Gene3D" id="3.40.50.620">
    <property type="entry name" value="HUPs"/>
    <property type="match status" value="1"/>
</dbReference>
<comment type="similarity">
    <text evidence="6">Belongs to the tRNA(Ile)-lysidine synthase family.</text>
</comment>
<evidence type="ECO:0000256" key="2">
    <source>
        <dbReference type="ARBA" id="ARBA00022694"/>
    </source>
</evidence>
<dbReference type="HAMAP" id="MF_01161">
    <property type="entry name" value="tRNA_Ile_lys_synt"/>
    <property type="match status" value="1"/>
</dbReference>
<evidence type="ECO:0000256" key="7">
    <source>
        <dbReference type="SAM" id="MobiDB-lite"/>
    </source>
</evidence>
<dbReference type="InterPro" id="IPR014729">
    <property type="entry name" value="Rossmann-like_a/b/a_fold"/>
</dbReference>
<evidence type="ECO:0000256" key="5">
    <source>
        <dbReference type="ARBA" id="ARBA00048539"/>
    </source>
</evidence>
<keyword evidence="10" id="KW-1185">Reference proteome</keyword>
<keyword evidence="1 6" id="KW-0436">Ligase</keyword>
<dbReference type="InterPro" id="IPR012094">
    <property type="entry name" value="tRNA_Ile_lys_synt"/>
</dbReference>
<dbReference type="SUPFAM" id="SSF52402">
    <property type="entry name" value="Adenine nucleotide alpha hydrolases-like"/>
    <property type="match status" value="1"/>
</dbReference>
<keyword evidence="6" id="KW-0963">Cytoplasm</keyword>
<dbReference type="InterPro" id="IPR012795">
    <property type="entry name" value="tRNA_Ile_lys_synt_N"/>
</dbReference>
<evidence type="ECO:0000256" key="4">
    <source>
        <dbReference type="ARBA" id="ARBA00022840"/>
    </source>
</evidence>
<evidence type="ECO:0000256" key="1">
    <source>
        <dbReference type="ARBA" id="ARBA00022598"/>
    </source>
</evidence>
<dbReference type="EMBL" id="JBHTJG010000001">
    <property type="protein sequence ID" value="MFD0945445.1"/>
    <property type="molecule type" value="Genomic_DNA"/>
</dbReference>
<protein>
    <recommendedName>
        <fullName evidence="6">tRNA(Ile)-lysidine synthase</fullName>
        <ecNumber evidence="6">6.3.4.19</ecNumber>
    </recommendedName>
    <alternativeName>
        <fullName evidence="6">tRNA(Ile)-2-lysyl-cytidine synthase</fullName>
    </alternativeName>
    <alternativeName>
        <fullName evidence="6">tRNA(Ile)-lysidine synthetase</fullName>
    </alternativeName>
</protein>
<evidence type="ECO:0000313" key="10">
    <source>
        <dbReference type="Proteomes" id="UP001596977"/>
    </source>
</evidence>
<comment type="caution">
    <text evidence="9">The sequence shown here is derived from an EMBL/GenBank/DDBJ whole genome shotgun (WGS) entry which is preliminary data.</text>
</comment>
<sequence>MATPGPGLTARFRQDLEAALGVPAEDARIALAVSGGPDSMAMLALAHAALPGGVIAATVDHGLRPAAAMEAAMVASHCAAAAIPHRTLTLESPPAGASVQARAREARYAALFAWAGDEGAAALATAHHADDQAETLLMRAARGSGLPGLAAIRERREHMAGCGAAMLLVRPLLNWRRDELRAIAEDCDLPFVHDPSNADDSFDRTRFRRMLEANRWLDVGNIARCAAHLAEAERALIAAVDMLWDDRAAIEGAAVTLDPRDLPRELLRRLVRNAIGHVRAAAPDAEGEWNDAANIEPLLDALEAGRGATQAGVQASARRGSWHFRPAPPRRSP</sequence>
<dbReference type="PANTHER" id="PTHR43033:SF1">
    <property type="entry name" value="TRNA(ILE)-LYSIDINE SYNTHASE-RELATED"/>
    <property type="match status" value="1"/>
</dbReference>
<comment type="subcellular location">
    <subcellularLocation>
        <location evidence="6">Cytoplasm</location>
    </subcellularLocation>
</comment>
<dbReference type="Pfam" id="PF01171">
    <property type="entry name" value="ATP_bind_3"/>
    <property type="match status" value="1"/>
</dbReference>
<feature type="binding site" evidence="6">
    <location>
        <begin position="34"/>
        <end position="39"/>
    </location>
    <ligand>
        <name>ATP</name>
        <dbReference type="ChEBI" id="CHEBI:30616"/>
    </ligand>
</feature>
<keyword evidence="3 6" id="KW-0547">Nucleotide-binding</keyword>
<evidence type="ECO:0000256" key="6">
    <source>
        <dbReference type="HAMAP-Rule" id="MF_01161"/>
    </source>
</evidence>
<dbReference type="InterPro" id="IPR011063">
    <property type="entry name" value="TilS/TtcA_N"/>
</dbReference>
<accession>A0ABW3H435</accession>
<gene>
    <name evidence="6 9" type="primary">tilS</name>
    <name evidence="9" type="ORF">ACFQ1E_03740</name>
</gene>
<keyword evidence="2 6" id="KW-0819">tRNA processing</keyword>
<feature type="domain" description="tRNA(Ile)-lysidine/2-thiocytidine synthase N-terminal" evidence="8">
    <location>
        <begin position="29"/>
        <end position="209"/>
    </location>
</feature>
<evidence type="ECO:0000259" key="8">
    <source>
        <dbReference type="Pfam" id="PF01171"/>
    </source>
</evidence>
<reference evidence="10" key="1">
    <citation type="journal article" date="2019" name="Int. J. Syst. Evol. Microbiol.">
        <title>The Global Catalogue of Microorganisms (GCM) 10K type strain sequencing project: providing services to taxonomists for standard genome sequencing and annotation.</title>
        <authorList>
            <consortium name="The Broad Institute Genomics Platform"/>
            <consortium name="The Broad Institute Genome Sequencing Center for Infectious Disease"/>
            <person name="Wu L."/>
            <person name="Ma J."/>
        </authorList>
    </citation>
    <scope>NUCLEOTIDE SEQUENCE [LARGE SCALE GENOMIC DNA]</scope>
    <source>
        <strain evidence="10">CCUG 62982</strain>
    </source>
</reference>
<dbReference type="Proteomes" id="UP001596977">
    <property type="component" value="Unassembled WGS sequence"/>
</dbReference>